<evidence type="ECO:0000313" key="8">
    <source>
        <dbReference type="EMBL" id="MBP1934149.1"/>
    </source>
</evidence>
<dbReference type="Pfam" id="PF03553">
    <property type="entry name" value="Na_H_antiporter"/>
    <property type="match status" value="1"/>
</dbReference>
<feature type="transmembrane region" description="Helical" evidence="6">
    <location>
        <begin position="288"/>
        <end position="308"/>
    </location>
</feature>
<protein>
    <submittedName>
        <fullName evidence="8">Na+/H+ antiporter NhaC</fullName>
    </submittedName>
</protein>
<feature type="transmembrane region" description="Helical" evidence="6">
    <location>
        <begin position="5"/>
        <end position="21"/>
    </location>
</feature>
<feature type="transmembrane region" description="Helical" evidence="6">
    <location>
        <begin position="450"/>
        <end position="470"/>
    </location>
</feature>
<proteinExistence type="predicted"/>
<evidence type="ECO:0000256" key="2">
    <source>
        <dbReference type="ARBA" id="ARBA00022475"/>
    </source>
</evidence>
<dbReference type="InterPro" id="IPR018461">
    <property type="entry name" value="Na/H_Antiport_NhaC-like_C"/>
</dbReference>
<feature type="transmembrane region" description="Helical" evidence="6">
    <location>
        <begin position="189"/>
        <end position="211"/>
    </location>
</feature>
<keyword evidence="4 6" id="KW-1133">Transmembrane helix</keyword>
<evidence type="ECO:0000256" key="1">
    <source>
        <dbReference type="ARBA" id="ARBA00004651"/>
    </source>
</evidence>
<feature type="transmembrane region" description="Helical" evidence="6">
    <location>
        <begin position="66"/>
        <end position="83"/>
    </location>
</feature>
<feature type="transmembrane region" description="Helical" evidence="6">
    <location>
        <begin position="389"/>
        <end position="407"/>
    </location>
</feature>
<feature type="transmembrane region" description="Helical" evidence="6">
    <location>
        <begin position="145"/>
        <end position="169"/>
    </location>
</feature>
<evidence type="ECO:0000256" key="4">
    <source>
        <dbReference type="ARBA" id="ARBA00022989"/>
    </source>
</evidence>
<evidence type="ECO:0000256" key="5">
    <source>
        <dbReference type="ARBA" id="ARBA00023136"/>
    </source>
</evidence>
<feature type="transmembrane region" description="Helical" evidence="6">
    <location>
        <begin position="103"/>
        <end position="124"/>
    </location>
</feature>
<organism evidence="8 9">
    <name type="scientific">Ammoniphilus resinae</name>
    <dbReference type="NCBI Taxonomy" id="861532"/>
    <lineage>
        <taxon>Bacteria</taxon>
        <taxon>Bacillati</taxon>
        <taxon>Bacillota</taxon>
        <taxon>Bacilli</taxon>
        <taxon>Bacillales</taxon>
        <taxon>Paenibacillaceae</taxon>
        <taxon>Aneurinibacillus group</taxon>
        <taxon>Ammoniphilus</taxon>
    </lineage>
</organism>
<keyword evidence="9" id="KW-1185">Reference proteome</keyword>
<dbReference type="Proteomes" id="UP001519343">
    <property type="component" value="Unassembled WGS sequence"/>
</dbReference>
<evidence type="ECO:0000256" key="6">
    <source>
        <dbReference type="SAM" id="Phobius"/>
    </source>
</evidence>
<gene>
    <name evidence="8" type="ORF">J2Z37_004168</name>
</gene>
<feature type="transmembrane region" description="Helical" evidence="6">
    <location>
        <begin position="27"/>
        <end position="45"/>
    </location>
</feature>
<name>A0ABS4GV66_9BACL</name>
<keyword evidence="3 6" id="KW-0812">Transmembrane</keyword>
<comment type="caution">
    <text evidence="8">The sequence shown here is derived from an EMBL/GenBank/DDBJ whole genome shotgun (WGS) entry which is preliminary data.</text>
</comment>
<feature type="transmembrane region" description="Helical" evidence="6">
    <location>
        <begin position="328"/>
        <end position="345"/>
    </location>
</feature>
<evidence type="ECO:0000313" key="9">
    <source>
        <dbReference type="Proteomes" id="UP001519343"/>
    </source>
</evidence>
<dbReference type="EMBL" id="JAGGKT010000017">
    <property type="protein sequence ID" value="MBP1934149.1"/>
    <property type="molecule type" value="Genomic_DNA"/>
</dbReference>
<sequence length="471" mass="51756">MEHTWLSVLPFLVVIPIAIWLKEIMPALVIGLLVGSFCLEPTLTGGLKKSVDYIIQTLANADNIKIVAFLYLFGGLIGMMQISGGIKGFSQWVSSRVHSERGLIWLIWLTIPFTFMTPMFRIMMIGPVLKSMSERIEISKRRISYALDVSTEPIIVLLPVATAFVGFMVSVVGGAMEQNGIPGSAYQVFLYSILFNFFAIILLFIGIFTTFRSSSAVKQELTGDTGEDEQNVLHRAGIEKELSLVRAQPWNLSLPLLLLLVLTLYLLWEDGRAKGGQTWLEAFAAADATFVMMLAIFITLLFTFIFYFVRREKLPEMMFHFFDGGNQLMTAILLLILVWSTSLAAEDLGFSQFVSSTLGTFVPKFAVPAIVFVLGSLVSYFIGTSWGTWGLFMPLGISLAAATGANIPLTAGAVFASGTFGAFASPIGDTTITTASIMEMSIIDYAKYKLRIALITAVLTVLAYLCISFLL</sequence>
<keyword evidence="5 6" id="KW-0472">Membrane</keyword>
<reference evidence="8 9" key="1">
    <citation type="submission" date="2021-03" db="EMBL/GenBank/DDBJ databases">
        <title>Genomic Encyclopedia of Type Strains, Phase IV (KMG-IV): sequencing the most valuable type-strain genomes for metagenomic binning, comparative biology and taxonomic classification.</title>
        <authorList>
            <person name="Goeker M."/>
        </authorList>
    </citation>
    <scope>NUCLEOTIDE SEQUENCE [LARGE SCALE GENOMIC DNA]</scope>
    <source>
        <strain evidence="8 9">DSM 24738</strain>
    </source>
</reference>
<accession>A0ABS4GV66</accession>
<feature type="transmembrane region" description="Helical" evidence="6">
    <location>
        <begin position="365"/>
        <end position="382"/>
    </location>
</feature>
<evidence type="ECO:0000259" key="7">
    <source>
        <dbReference type="Pfam" id="PF03553"/>
    </source>
</evidence>
<keyword evidence="2" id="KW-1003">Cell membrane</keyword>
<feature type="domain" description="Na+/H+ antiporter NhaC-like C-terminal" evidence="7">
    <location>
        <begin position="158"/>
        <end position="465"/>
    </location>
</feature>
<feature type="transmembrane region" description="Helical" evidence="6">
    <location>
        <begin position="250"/>
        <end position="268"/>
    </location>
</feature>
<comment type="subcellular location">
    <subcellularLocation>
        <location evidence="1">Cell membrane</location>
        <topology evidence="1">Multi-pass membrane protein</topology>
    </subcellularLocation>
</comment>
<dbReference type="PANTHER" id="PTHR43478">
    <property type="entry name" value="NA+/H+ ANTIPORTER-RELATED"/>
    <property type="match status" value="1"/>
</dbReference>
<dbReference type="RefSeq" id="WP_209812153.1">
    <property type="nucleotide sequence ID" value="NZ_JAGGKT010000017.1"/>
</dbReference>
<dbReference type="PANTHER" id="PTHR43478:SF1">
    <property type="entry name" value="NA+_H+ ANTIPORTER NHAC-LIKE C-TERMINAL DOMAIN-CONTAINING PROTEIN"/>
    <property type="match status" value="1"/>
</dbReference>
<evidence type="ECO:0000256" key="3">
    <source>
        <dbReference type="ARBA" id="ARBA00022692"/>
    </source>
</evidence>